<protein>
    <submittedName>
        <fullName evidence="2">Reverse transcriptase domain-containing protein</fullName>
    </submittedName>
</protein>
<keyword evidence="2" id="KW-0548">Nucleotidyltransferase</keyword>
<keyword evidence="2" id="KW-0695">RNA-directed DNA polymerase</keyword>
<evidence type="ECO:0000256" key="1">
    <source>
        <dbReference type="SAM" id="MobiDB-lite"/>
    </source>
</evidence>
<reference evidence="2" key="1">
    <citation type="journal article" date="2019" name="Sci. Rep.">
        <title>Draft genome of Tanacetum cinerariifolium, the natural source of mosquito coil.</title>
        <authorList>
            <person name="Yamashiro T."/>
            <person name="Shiraishi A."/>
            <person name="Satake H."/>
            <person name="Nakayama K."/>
        </authorList>
    </citation>
    <scope>NUCLEOTIDE SEQUENCE</scope>
</reference>
<accession>A0A699HBW8</accession>
<comment type="caution">
    <text evidence="2">The sequence shown here is derived from an EMBL/GenBank/DDBJ whole genome shotgun (WGS) entry which is preliminary data.</text>
</comment>
<gene>
    <name evidence="2" type="ORF">Tci_363019</name>
</gene>
<dbReference type="AlphaFoldDB" id="A0A699HBW8"/>
<proteinExistence type="predicted"/>
<sequence length="153" mass="17625">MPHARRQGEEYVCILERLKASVTTTVAKILKAVTRVLAQEKHNFLMKNIITKKHPTEALPESEGSAGGHWKSKSKRQKSSIEEDDLSQPWVCEETNPFTPRIRYFDFPKTRMDSHIKKYDGSEYLEDHLKSSRQQKQNAGQCQHIVICSVLCL</sequence>
<keyword evidence="2" id="KW-0808">Transferase</keyword>
<organism evidence="2">
    <name type="scientific">Tanacetum cinerariifolium</name>
    <name type="common">Dalmatian daisy</name>
    <name type="synonym">Chrysanthemum cinerariifolium</name>
    <dbReference type="NCBI Taxonomy" id="118510"/>
    <lineage>
        <taxon>Eukaryota</taxon>
        <taxon>Viridiplantae</taxon>
        <taxon>Streptophyta</taxon>
        <taxon>Embryophyta</taxon>
        <taxon>Tracheophyta</taxon>
        <taxon>Spermatophyta</taxon>
        <taxon>Magnoliopsida</taxon>
        <taxon>eudicotyledons</taxon>
        <taxon>Gunneridae</taxon>
        <taxon>Pentapetalae</taxon>
        <taxon>asterids</taxon>
        <taxon>campanulids</taxon>
        <taxon>Asterales</taxon>
        <taxon>Asteraceae</taxon>
        <taxon>Asteroideae</taxon>
        <taxon>Anthemideae</taxon>
        <taxon>Anthemidinae</taxon>
        <taxon>Tanacetum</taxon>
    </lineage>
</organism>
<dbReference type="GO" id="GO:0003964">
    <property type="term" value="F:RNA-directed DNA polymerase activity"/>
    <property type="evidence" value="ECO:0007669"/>
    <property type="project" value="UniProtKB-KW"/>
</dbReference>
<feature type="region of interest" description="Disordered" evidence="1">
    <location>
        <begin position="55"/>
        <end position="88"/>
    </location>
</feature>
<name>A0A699HBW8_TANCI</name>
<evidence type="ECO:0000313" key="2">
    <source>
        <dbReference type="EMBL" id="GEX91044.1"/>
    </source>
</evidence>
<dbReference type="EMBL" id="BKCJ010138372">
    <property type="protein sequence ID" value="GEX91044.1"/>
    <property type="molecule type" value="Genomic_DNA"/>
</dbReference>